<keyword evidence="3" id="KW-1185">Reference proteome</keyword>
<sequence length="111" mass="12095">MNLGHKRGQFVVASALLGVGRGRHLGIGGGLRRSEERRRQQNEPEAINARVKPETAREIDRDFREVAAAAAVMKVLVGSPGTWNGLLLCVFAGTSIEVMEFALEFSNYTAL</sequence>
<comment type="caution">
    <text evidence="2">The sequence shown here is derived from an EMBL/GenBank/DDBJ whole genome shotgun (WGS) entry which is preliminary data.</text>
</comment>
<reference evidence="2 3" key="1">
    <citation type="submission" date="2020-08" db="EMBL/GenBank/DDBJ databases">
        <title>Plant Genome Project.</title>
        <authorList>
            <person name="Zhang R.-G."/>
        </authorList>
    </citation>
    <scope>NUCLEOTIDE SEQUENCE [LARGE SCALE GENOMIC DNA]</scope>
    <source>
        <tissue evidence="2">Rhizome</tissue>
    </source>
</reference>
<dbReference type="Proteomes" id="UP000734854">
    <property type="component" value="Unassembled WGS sequence"/>
</dbReference>
<feature type="region of interest" description="Disordered" evidence="1">
    <location>
        <begin position="26"/>
        <end position="52"/>
    </location>
</feature>
<organism evidence="2 3">
    <name type="scientific">Zingiber officinale</name>
    <name type="common">Ginger</name>
    <name type="synonym">Amomum zingiber</name>
    <dbReference type="NCBI Taxonomy" id="94328"/>
    <lineage>
        <taxon>Eukaryota</taxon>
        <taxon>Viridiplantae</taxon>
        <taxon>Streptophyta</taxon>
        <taxon>Embryophyta</taxon>
        <taxon>Tracheophyta</taxon>
        <taxon>Spermatophyta</taxon>
        <taxon>Magnoliopsida</taxon>
        <taxon>Liliopsida</taxon>
        <taxon>Zingiberales</taxon>
        <taxon>Zingiberaceae</taxon>
        <taxon>Zingiber</taxon>
    </lineage>
</organism>
<evidence type="ECO:0000313" key="3">
    <source>
        <dbReference type="Proteomes" id="UP000734854"/>
    </source>
</evidence>
<name>A0A8J5HLM2_ZINOF</name>
<evidence type="ECO:0000256" key="1">
    <source>
        <dbReference type="SAM" id="MobiDB-lite"/>
    </source>
</evidence>
<dbReference type="EMBL" id="JACMSC010000002">
    <property type="protein sequence ID" value="KAG6531033.1"/>
    <property type="molecule type" value="Genomic_DNA"/>
</dbReference>
<feature type="compositionally biased region" description="Basic and acidic residues" evidence="1">
    <location>
        <begin position="32"/>
        <end position="42"/>
    </location>
</feature>
<evidence type="ECO:0000313" key="2">
    <source>
        <dbReference type="EMBL" id="KAG6531033.1"/>
    </source>
</evidence>
<accession>A0A8J5HLM2</accession>
<protein>
    <submittedName>
        <fullName evidence="2">Uncharacterized protein</fullName>
    </submittedName>
</protein>
<dbReference type="AlphaFoldDB" id="A0A8J5HLM2"/>
<proteinExistence type="predicted"/>
<gene>
    <name evidence="2" type="ORF">ZIOFF_004803</name>
</gene>